<gene>
    <name evidence="2" type="primary">autA</name>
    <name evidence="3" type="ORF">GCM10020221_15320</name>
    <name evidence="4" type="ORF">GCM10020221_26230</name>
</gene>
<organism evidence="2">
    <name type="scientific">Streptomyces thioluteus</name>
    <dbReference type="NCBI Taxonomy" id="66431"/>
    <lineage>
        <taxon>Bacteria</taxon>
        <taxon>Bacillati</taxon>
        <taxon>Actinomycetota</taxon>
        <taxon>Actinomycetes</taxon>
        <taxon>Kitasatosporales</taxon>
        <taxon>Streptomycetaceae</taxon>
        <taxon>Streptomyces</taxon>
    </lineage>
</organism>
<dbReference type="Proteomes" id="UP001501102">
    <property type="component" value="Unassembled WGS sequence"/>
</dbReference>
<reference evidence="2" key="2">
    <citation type="journal article" date="2016" name="Biochem. Biophys. Res. Commun.">
        <title>Identification of an unusual type II thioesterase in the dithiolopyrrolone antibiotics biosynthetic pathway.</title>
        <authorList>
            <person name="Zhai Y."/>
            <person name="Bai S."/>
            <person name="Liu J."/>
            <person name="Yang L."/>
            <person name="Han L."/>
            <person name="Huang X."/>
            <person name="He J."/>
        </authorList>
    </citation>
    <scope>NUCLEOTIDE SEQUENCE</scope>
    <source>
        <strain evidence="2">DSM 40027</strain>
    </source>
</reference>
<protein>
    <submittedName>
        <fullName evidence="2">GCN5family acetyltransferase</fullName>
    </submittedName>
    <submittedName>
        <fullName evidence="3">GNAT family N-acetyltransferase</fullName>
    </submittedName>
</protein>
<dbReference type="InterPro" id="IPR041496">
    <property type="entry name" value="YitH/HolE_GNAT"/>
</dbReference>
<dbReference type="Gene3D" id="3.40.630.30">
    <property type="match status" value="1"/>
</dbReference>
<dbReference type="Gene3D" id="3.40.630.90">
    <property type="match status" value="1"/>
</dbReference>
<reference evidence="4" key="1">
    <citation type="journal article" date="2014" name="Int. J. Syst. Evol. Microbiol.">
        <title>Complete genome of a new Firmicutes species belonging to the dominant human colonic microbiota ('Ruminococcus bicirculans') reveals two chromosomes and a selective capacity to utilize plant glucans.</title>
        <authorList>
            <consortium name="NISC Comparative Sequencing Program"/>
            <person name="Wegmann U."/>
            <person name="Louis P."/>
            <person name="Goesmann A."/>
            <person name="Henrissat B."/>
            <person name="Duncan S.H."/>
            <person name="Flint H.J."/>
        </authorList>
    </citation>
    <scope>NUCLEOTIDE SEQUENCE</scope>
    <source>
        <strain evidence="4">JCM 4087</strain>
    </source>
</reference>
<dbReference type="EMBL" id="BAAAXZ010000100">
    <property type="protein sequence ID" value="GAA2929160.1"/>
    <property type="molecule type" value="Genomic_DNA"/>
</dbReference>
<name>A0A144LHH8_STRTU</name>
<keyword evidence="5" id="KW-1185">Reference proteome</keyword>
<dbReference type="RefSeq" id="WP_344961759.1">
    <property type="nucleotide sequence ID" value="NZ_BAAAXZ010000057.1"/>
</dbReference>
<dbReference type="PANTHER" id="PTHR47237">
    <property type="entry name" value="SLL0310 PROTEIN"/>
    <property type="match status" value="1"/>
</dbReference>
<dbReference type="EMBL" id="BAAAXZ010000057">
    <property type="protein sequence ID" value="GAA2920002.1"/>
    <property type="molecule type" value="Genomic_DNA"/>
</dbReference>
<dbReference type="InterPro" id="IPR000182">
    <property type="entry name" value="GNAT_dom"/>
</dbReference>
<keyword evidence="2" id="KW-0808">Transferase</keyword>
<evidence type="ECO:0000259" key="1">
    <source>
        <dbReference type="PROSITE" id="PS51186"/>
    </source>
</evidence>
<feature type="domain" description="N-acetyltransferase" evidence="1">
    <location>
        <begin position="15"/>
        <end position="149"/>
    </location>
</feature>
<reference evidence="3 5" key="3">
    <citation type="journal article" date="2019" name="Int. J. Syst. Evol. Microbiol.">
        <title>The Global Catalogue of Microorganisms (GCM) 10K type strain sequencing project: providing services to taxonomists for standard genome sequencing and annotation.</title>
        <authorList>
            <consortium name="The Broad Institute Genomics Platform"/>
            <consortium name="The Broad Institute Genome Sequencing Center for Infectious Disease"/>
            <person name="Wu L."/>
            <person name="Ma J."/>
        </authorList>
    </citation>
    <scope>NUCLEOTIDE SEQUENCE [LARGE SCALE GENOMIC DNA]</scope>
    <source>
        <strain evidence="3 5">JCM 4087</strain>
    </source>
</reference>
<dbReference type="PANTHER" id="PTHR47237:SF1">
    <property type="entry name" value="SLL0310 PROTEIN"/>
    <property type="match status" value="1"/>
</dbReference>
<evidence type="ECO:0000313" key="5">
    <source>
        <dbReference type="Proteomes" id="UP001501102"/>
    </source>
</evidence>
<proteinExistence type="predicted"/>
<dbReference type="SUPFAM" id="SSF55729">
    <property type="entry name" value="Acyl-CoA N-acyltransferases (Nat)"/>
    <property type="match status" value="1"/>
</dbReference>
<evidence type="ECO:0000313" key="3">
    <source>
        <dbReference type="EMBL" id="GAA2920002.1"/>
    </source>
</evidence>
<dbReference type="SMR" id="A0A144LHH8"/>
<dbReference type="Pfam" id="PF18014">
    <property type="entry name" value="Acetyltransf_18"/>
    <property type="match status" value="1"/>
</dbReference>
<sequence length="292" mass="31486">MNHPGESLHAGTDGLTVSVATLEEWRHVEEWANGEGWNVGLSDVACFHATDPDGFFLARLGTTPVAAISVVNYSDTYAFMGHYLVHPDLRGQGLGLATWEVAFPHAGNRVIGLDAALPQRTNYEKHGFRAVWDTVRYGGVLTRPGRPAEGTVRIGPGHLDAVAAYDRDWCPADRGDFVRRWLTAPGHVGHARVRNGAVTGYGVIRPAREGHRIGPLFADTPEDAEALLDTLTADLGPGAGLSLDMPEPQTAGAGLVRARGLTERFRTVRMYTGEVPWSRAGQAYATTTLELG</sequence>
<dbReference type="PROSITE" id="PS51186">
    <property type="entry name" value="GNAT"/>
    <property type="match status" value="1"/>
</dbReference>
<dbReference type="GO" id="GO:0016747">
    <property type="term" value="F:acyltransferase activity, transferring groups other than amino-acyl groups"/>
    <property type="evidence" value="ECO:0007669"/>
    <property type="project" value="InterPro"/>
</dbReference>
<dbReference type="AlphaFoldDB" id="A0A144LHH8"/>
<dbReference type="Pfam" id="PF00583">
    <property type="entry name" value="Acetyltransf_1"/>
    <property type="match status" value="1"/>
</dbReference>
<dbReference type="CDD" id="cd04301">
    <property type="entry name" value="NAT_SF"/>
    <property type="match status" value="1"/>
</dbReference>
<evidence type="ECO:0000313" key="4">
    <source>
        <dbReference type="EMBL" id="GAA2929160.1"/>
    </source>
</evidence>
<dbReference type="InterPro" id="IPR016181">
    <property type="entry name" value="Acyl_CoA_acyltransferase"/>
</dbReference>
<dbReference type="EMBL" id="KU753007">
    <property type="protein sequence ID" value="AMT92119.1"/>
    <property type="molecule type" value="Genomic_DNA"/>
</dbReference>
<accession>A0A144LHH8</accession>
<dbReference type="InterPro" id="IPR052729">
    <property type="entry name" value="Acyl/Acetyltrans_Enzymes"/>
</dbReference>
<evidence type="ECO:0000313" key="2">
    <source>
        <dbReference type="EMBL" id="AMT92119.1"/>
    </source>
</evidence>
<reference evidence="3" key="4">
    <citation type="submission" date="2023-12" db="EMBL/GenBank/DDBJ databases">
        <authorList>
            <person name="Sun Q."/>
            <person name="Inoue M."/>
        </authorList>
    </citation>
    <scope>NUCLEOTIDE SEQUENCE</scope>
    <source>
        <strain evidence="3">JCM 4087</strain>
    </source>
</reference>